<dbReference type="PhylomeDB" id="E9HYJ7"/>
<dbReference type="AlphaFoldDB" id="E9HYJ7"/>
<sequence>MGVPVVGIGKTIDKAKWSPAVKMLMEIRKSTQNEESLNEVKTPELVTCGEWMKKYPSVKAIILHEETPTEDPRQEHSRWILENWLKERRRVMPFYMCVAFEDFTFSISCEGQTITDRKNNAASKMSCGNPTIWYDGIFYKVDIIDSSFAEPLQGFFAVLAHLIAKQHTYMLT</sequence>
<dbReference type="HOGENOM" id="CLU_1556851_0_0_1"/>
<evidence type="ECO:0000313" key="2">
    <source>
        <dbReference type="Proteomes" id="UP000000305"/>
    </source>
</evidence>
<proteinExistence type="predicted"/>
<evidence type="ECO:0000313" key="1">
    <source>
        <dbReference type="EMBL" id="EFX63182.1"/>
    </source>
</evidence>
<dbReference type="InParanoid" id="E9HYJ7"/>
<accession>E9HYJ7</accession>
<dbReference type="EMBL" id="GL733176">
    <property type="protein sequence ID" value="EFX63182.1"/>
    <property type="molecule type" value="Genomic_DNA"/>
</dbReference>
<keyword evidence="2" id="KW-1185">Reference proteome</keyword>
<reference evidence="1 2" key="1">
    <citation type="journal article" date="2011" name="Science">
        <title>The ecoresponsive genome of Daphnia pulex.</title>
        <authorList>
            <person name="Colbourne J.K."/>
            <person name="Pfrender M.E."/>
            <person name="Gilbert D."/>
            <person name="Thomas W.K."/>
            <person name="Tucker A."/>
            <person name="Oakley T.H."/>
            <person name="Tokishita S."/>
            <person name="Aerts A."/>
            <person name="Arnold G.J."/>
            <person name="Basu M.K."/>
            <person name="Bauer D.J."/>
            <person name="Caceres C.E."/>
            <person name="Carmel L."/>
            <person name="Casola C."/>
            <person name="Choi J.H."/>
            <person name="Detter J.C."/>
            <person name="Dong Q."/>
            <person name="Dusheyko S."/>
            <person name="Eads B.D."/>
            <person name="Frohlich T."/>
            <person name="Geiler-Samerotte K.A."/>
            <person name="Gerlach D."/>
            <person name="Hatcher P."/>
            <person name="Jogdeo S."/>
            <person name="Krijgsveld J."/>
            <person name="Kriventseva E.V."/>
            <person name="Kultz D."/>
            <person name="Laforsch C."/>
            <person name="Lindquist E."/>
            <person name="Lopez J."/>
            <person name="Manak J.R."/>
            <person name="Muller J."/>
            <person name="Pangilinan J."/>
            <person name="Patwardhan R.P."/>
            <person name="Pitluck S."/>
            <person name="Pritham E.J."/>
            <person name="Rechtsteiner A."/>
            <person name="Rho M."/>
            <person name="Rogozin I.B."/>
            <person name="Sakarya O."/>
            <person name="Salamov A."/>
            <person name="Schaack S."/>
            <person name="Shapiro H."/>
            <person name="Shiga Y."/>
            <person name="Skalitzky C."/>
            <person name="Smith Z."/>
            <person name="Souvorov A."/>
            <person name="Sung W."/>
            <person name="Tang Z."/>
            <person name="Tsuchiya D."/>
            <person name="Tu H."/>
            <person name="Vos H."/>
            <person name="Wang M."/>
            <person name="Wolf Y.I."/>
            <person name="Yamagata H."/>
            <person name="Yamada T."/>
            <person name="Ye Y."/>
            <person name="Shaw J.R."/>
            <person name="Andrews J."/>
            <person name="Crease T.J."/>
            <person name="Tang H."/>
            <person name="Lucas S.M."/>
            <person name="Robertson H.M."/>
            <person name="Bork P."/>
            <person name="Koonin E.V."/>
            <person name="Zdobnov E.M."/>
            <person name="Grigoriev I.V."/>
            <person name="Lynch M."/>
            <person name="Boore J.L."/>
        </authorList>
    </citation>
    <scope>NUCLEOTIDE SEQUENCE [LARGE SCALE GENOMIC DNA]</scope>
</reference>
<dbReference type="Proteomes" id="UP000000305">
    <property type="component" value="Unassembled WGS sequence"/>
</dbReference>
<organism evidence="1 2">
    <name type="scientific">Daphnia pulex</name>
    <name type="common">Water flea</name>
    <dbReference type="NCBI Taxonomy" id="6669"/>
    <lineage>
        <taxon>Eukaryota</taxon>
        <taxon>Metazoa</taxon>
        <taxon>Ecdysozoa</taxon>
        <taxon>Arthropoda</taxon>
        <taxon>Crustacea</taxon>
        <taxon>Branchiopoda</taxon>
        <taxon>Diplostraca</taxon>
        <taxon>Cladocera</taxon>
        <taxon>Anomopoda</taxon>
        <taxon>Daphniidae</taxon>
        <taxon>Daphnia</taxon>
    </lineage>
</organism>
<name>E9HYJ7_DAPPU</name>
<gene>
    <name evidence="1" type="ORF">DAPPUDRAFT_119448</name>
</gene>
<protein>
    <submittedName>
        <fullName evidence="1">Uncharacterized protein</fullName>
    </submittedName>
</protein>
<dbReference type="KEGG" id="dpx:DAPPUDRAFT_119448"/>